<protein>
    <submittedName>
        <fullName evidence="1">Uncharacterized protein</fullName>
    </submittedName>
</protein>
<dbReference type="VEuPathDB" id="AmoebaDB:ACA1_075380"/>
<reference evidence="1 2" key="1">
    <citation type="journal article" date="2013" name="Genome Biol.">
        <title>Genome of Acanthamoeba castellanii highlights extensive lateral gene transfer and early evolution of tyrosine kinase signaling.</title>
        <authorList>
            <person name="Clarke M."/>
            <person name="Lohan A.J."/>
            <person name="Liu B."/>
            <person name="Lagkouvardos I."/>
            <person name="Roy S."/>
            <person name="Zafar N."/>
            <person name="Bertelli C."/>
            <person name="Schilde C."/>
            <person name="Kianianmomeni A."/>
            <person name="Burglin T.R."/>
            <person name="Frech C."/>
            <person name="Turcotte B."/>
            <person name="Kopec K.O."/>
            <person name="Synnott J.M."/>
            <person name="Choo C."/>
            <person name="Paponov I."/>
            <person name="Finkler A."/>
            <person name="Soon Heng Tan C."/>
            <person name="Hutchins A.P."/>
            <person name="Weinmeier T."/>
            <person name="Rattei T."/>
            <person name="Chu J.S."/>
            <person name="Gimenez G."/>
            <person name="Irimia M."/>
            <person name="Rigden D.J."/>
            <person name="Fitzpatrick D.A."/>
            <person name="Lorenzo-Morales J."/>
            <person name="Bateman A."/>
            <person name="Chiu C.H."/>
            <person name="Tang P."/>
            <person name="Hegemann P."/>
            <person name="Fromm H."/>
            <person name="Raoult D."/>
            <person name="Greub G."/>
            <person name="Miranda-Saavedra D."/>
            <person name="Chen N."/>
            <person name="Nash P."/>
            <person name="Ginger M.L."/>
            <person name="Horn M."/>
            <person name="Schaap P."/>
            <person name="Caler L."/>
            <person name="Loftus B."/>
        </authorList>
    </citation>
    <scope>NUCLEOTIDE SEQUENCE [LARGE SCALE GENOMIC DNA]</scope>
    <source>
        <strain evidence="1 2">Neff</strain>
    </source>
</reference>
<dbReference type="Proteomes" id="UP000011083">
    <property type="component" value="Unassembled WGS sequence"/>
</dbReference>
<evidence type="ECO:0000313" key="1">
    <source>
        <dbReference type="EMBL" id="ELR23959.1"/>
    </source>
</evidence>
<sequence length="98" mass="11074">MSLKFEPSEAQMESCRQQFLQEGGKALAKWGGAATLFTSAMSLWPAYRNLFNWRGQIFCVMGAGIAGFWIRGEQAVLRCHHARDAQRLKDIYEGRTMG</sequence>
<evidence type="ECO:0000313" key="2">
    <source>
        <dbReference type="Proteomes" id="UP000011083"/>
    </source>
</evidence>
<dbReference type="KEGG" id="acan:ACA1_075380"/>
<gene>
    <name evidence="1" type="ORF">ACA1_075380</name>
</gene>
<keyword evidence="2" id="KW-1185">Reference proteome</keyword>
<name>L8HEK3_ACACF</name>
<accession>L8HEK3</accession>
<dbReference type="RefSeq" id="XP_004353487.1">
    <property type="nucleotide sequence ID" value="XM_004353435.1"/>
</dbReference>
<proteinExistence type="predicted"/>
<dbReference type="EMBL" id="KB007842">
    <property type="protein sequence ID" value="ELR23959.1"/>
    <property type="molecule type" value="Genomic_DNA"/>
</dbReference>
<dbReference type="GeneID" id="14924958"/>
<organism evidence="1 2">
    <name type="scientific">Acanthamoeba castellanii (strain ATCC 30010 / Neff)</name>
    <dbReference type="NCBI Taxonomy" id="1257118"/>
    <lineage>
        <taxon>Eukaryota</taxon>
        <taxon>Amoebozoa</taxon>
        <taxon>Discosea</taxon>
        <taxon>Longamoebia</taxon>
        <taxon>Centramoebida</taxon>
        <taxon>Acanthamoebidae</taxon>
        <taxon>Acanthamoeba</taxon>
    </lineage>
</organism>
<dbReference type="AlphaFoldDB" id="L8HEK3"/>